<dbReference type="AlphaFoldDB" id="A0AA87NTH5"/>
<keyword evidence="1" id="KW-0732">Signal</keyword>
<gene>
    <name evidence="2" type="ORF">HMPREF9195_00920</name>
</gene>
<evidence type="ECO:0000256" key="1">
    <source>
        <dbReference type="SAM" id="SignalP"/>
    </source>
</evidence>
<protein>
    <submittedName>
        <fullName evidence="2">Uncharacterized protein</fullName>
    </submittedName>
</protein>
<feature type="signal peptide" evidence="1">
    <location>
        <begin position="1"/>
        <end position="21"/>
    </location>
</feature>
<dbReference type="Gene3D" id="2.40.160.130">
    <property type="entry name" value="Capsule assembly protein Wzi"/>
    <property type="match status" value="1"/>
</dbReference>
<dbReference type="EMBL" id="ATFE01000006">
    <property type="protein sequence ID" value="EPF29139.1"/>
    <property type="molecule type" value="Genomic_DNA"/>
</dbReference>
<proteinExistence type="predicted"/>
<organism evidence="2 3">
    <name type="scientific">Treponema medium ATCC 700293</name>
    <dbReference type="NCBI Taxonomy" id="1125700"/>
    <lineage>
        <taxon>Bacteria</taxon>
        <taxon>Pseudomonadati</taxon>
        <taxon>Spirochaetota</taxon>
        <taxon>Spirochaetia</taxon>
        <taxon>Spirochaetales</taxon>
        <taxon>Treponemataceae</taxon>
        <taxon>Treponema</taxon>
    </lineage>
</organism>
<reference evidence="2 3" key="1">
    <citation type="submission" date="2013-04" db="EMBL/GenBank/DDBJ databases">
        <title>The Genome Sequence of Treponema medium ATCC 700293.</title>
        <authorList>
            <consortium name="The Broad Institute Genomics Platform"/>
            <person name="Earl A."/>
            <person name="Ward D."/>
            <person name="Feldgarden M."/>
            <person name="Gevers D."/>
            <person name="Leonetti C."/>
            <person name="Blanton J.M."/>
            <person name="Dewhirst F.E."/>
            <person name="Izard J."/>
            <person name="Walker B."/>
            <person name="Young S."/>
            <person name="Zeng Q."/>
            <person name="Gargeya S."/>
            <person name="Fitzgerald M."/>
            <person name="Haas B."/>
            <person name="Abouelleil A."/>
            <person name="Allen A.W."/>
            <person name="Alvarado L."/>
            <person name="Arachchi H.M."/>
            <person name="Berlin A.M."/>
            <person name="Chapman S.B."/>
            <person name="Gainer-Dewar J."/>
            <person name="Goldberg J."/>
            <person name="Griggs A."/>
            <person name="Gujja S."/>
            <person name="Hansen M."/>
            <person name="Howarth C."/>
            <person name="Imamovic A."/>
            <person name="Ireland A."/>
            <person name="Larimer J."/>
            <person name="McCowan C."/>
            <person name="Murphy C."/>
            <person name="Pearson M."/>
            <person name="Poon T.W."/>
            <person name="Priest M."/>
            <person name="Roberts A."/>
            <person name="Saif S."/>
            <person name="Shea T."/>
            <person name="Sisk P."/>
            <person name="Sykes S."/>
            <person name="Wortman J."/>
            <person name="Nusbaum C."/>
            <person name="Birren B."/>
        </authorList>
    </citation>
    <scope>NUCLEOTIDE SEQUENCE [LARGE SCALE GENOMIC DNA]</scope>
    <source>
        <strain evidence="2 3">ATCC 700293</strain>
    </source>
</reference>
<accession>A0AA87NTH5</accession>
<evidence type="ECO:0000313" key="3">
    <source>
        <dbReference type="Proteomes" id="UP000014634"/>
    </source>
</evidence>
<dbReference type="InterPro" id="IPR038636">
    <property type="entry name" value="Wzi_sf"/>
</dbReference>
<evidence type="ECO:0000313" key="2">
    <source>
        <dbReference type="EMBL" id="EPF29139.1"/>
    </source>
</evidence>
<sequence length="590" mass="67555">MKKLLCVALLLTTLHTVYIHAQAPVDLFDPFYEDLSIWEGSGLINDTPSIRPYPLQEIERILQIVIEKGDAGQRRKAAEYQARFFHRAFHFGGKAEFNFARQSKKNENQFFITPFAKMNYQITKMLTVSAYVSFSLFNKLDNPSLLPADTYSSKDIARDHGTAIGKWNTLPMFNSSITFGTPEYYLTAGLGRTSYGPFHDSGIFISRQAFHAGQFIFTVNKPKWAYNQVLLLLSATNNAGYDLGPNKFLASHSLDIRPLPWLTFSIIDSMVYGGRFEPIYLIPFSAFFLGQSIYSFPDNSLLGMSFTVKPIRGLRFDAALYVDDLGLTEIIKFKSALWRLAGEFGVSYTMPNTHWFSFVDLNYTLVMPYMYTHVDDDNYKKPNYQNYTHHGSPLGTNLEPNSDRIHLKLKFRPVYGFDINLSNTFIRHANTTESITDISMIKDYLARKYTTDGSVFNHPTITDRTSNGNTHWKNHAFLYSTPFMRQQTIQYINQLALDISCHLPIVKSGGYMLFKFGYVFEANINPGVRRNIYSPVDSMSGWDKKKIEKMTAAEIQAVKDKAAEQLADWRKKAIGKQFNHYIRLSAEFAY</sequence>
<feature type="chain" id="PRO_5041662799" evidence="1">
    <location>
        <begin position="22"/>
        <end position="590"/>
    </location>
</feature>
<comment type="caution">
    <text evidence="2">The sequence shown here is derived from an EMBL/GenBank/DDBJ whole genome shotgun (WGS) entry which is preliminary data.</text>
</comment>
<name>A0AA87NTH5_TREMD</name>
<dbReference type="RefSeq" id="WP_016522883.1">
    <property type="nucleotide sequence ID" value="NZ_KE332517.1"/>
</dbReference>
<dbReference type="Proteomes" id="UP000014634">
    <property type="component" value="Unassembled WGS sequence"/>
</dbReference>